<dbReference type="CDD" id="cd22967">
    <property type="entry name" value="DD_AK7"/>
    <property type="match status" value="1"/>
</dbReference>
<proteinExistence type="predicted"/>
<dbReference type="AlphaFoldDB" id="A0A7R8YU02"/>
<dbReference type="EMBL" id="LR899011">
    <property type="protein sequence ID" value="CAD7085597.1"/>
    <property type="molecule type" value="Genomic_DNA"/>
</dbReference>
<dbReference type="GO" id="GO:0005524">
    <property type="term" value="F:ATP binding"/>
    <property type="evidence" value="ECO:0007669"/>
    <property type="project" value="InterPro"/>
</dbReference>
<keyword evidence="2" id="KW-0547">Nucleotide-binding</keyword>
<evidence type="ECO:0000313" key="7">
    <source>
        <dbReference type="Proteomes" id="UP000594454"/>
    </source>
</evidence>
<evidence type="ECO:0000256" key="3">
    <source>
        <dbReference type="ARBA" id="ARBA00022777"/>
    </source>
</evidence>
<keyword evidence="1" id="KW-0808">Transferase</keyword>
<dbReference type="SUPFAM" id="SSF52540">
    <property type="entry name" value="P-loop containing nucleoside triphosphate hydrolases"/>
    <property type="match status" value="1"/>
</dbReference>
<name>A0A7R8YU02_HERIL</name>
<dbReference type="GO" id="GO:0019205">
    <property type="term" value="F:nucleobase-containing compound kinase activity"/>
    <property type="evidence" value="ECO:0007669"/>
    <property type="project" value="InterPro"/>
</dbReference>
<evidence type="ECO:0000256" key="2">
    <source>
        <dbReference type="ARBA" id="ARBA00022741"/>
    </source>
</evidence>
<evidence type="ECO:0000256" key="1">
    <source>
        <dbReference type="ARBA" id="ARBA00022679"/>
    </source>
</evidence>
<dbReference type="Gene3D" id="3.40.50.300">
    <property type="entry name" value="P-loop containing nucleotide triphosphate hydrolases"/>
    <property type="match status" value="1"/>
</dbReference>
<keyword evidence="7" id="KW-1185">Reference proteome</keyword>
<dbReference type="Proteomes" id="UP000594454">
    <property type="component" value="Chromosome 3"/>
</dbReference>
<dbReference type="GO" id="GO:0006139">
    <property type="term" value="P:nucleobase-containing compound metabolic process"/>
    <property type="evidence" value="ECO:0007669"/>
    <property type="project" value="InterPro"/>
</dbReference>
<dbReference type="OrthoDB" id="417678at2759"/>
<feature type="region of interest" description="Disordered" evidence="5">
    <location>
        <begin position="823"/>
        <end position="865"/>
    </location>
</feature>
<evidence type="ECO:0000256" key="4">
    <source>
        <dbReference type="SAM" id="Coils"/>
    </source>
</evidence>
<accession>A0A7R8YU02</accession>
<evidence type="ECO:0008006" key="8">
    <source>
        <dbReference type="Google" id="ProtNLM"/>
    </source>
</evidence>
<dbReference type="InParanoid" id="A0A7R8YU02"/>
<dbReference type="InterPro" id="IPR000850">
    <property type="entry name" value="Adenylat/UMP-CMP_kin"/>
</dbReference>
<dbReference type="OMA" id="GHVEDDF"/>
<keyword evidence="4" id="KW-0175">Coiled coil</keyword>
<feature type="compositionally biased region" description="Low complexity" evidence="5">
    <location>
        <begin position="832"/>
        <end position="844"/>
    </location>
</feature>
<keyword evidence="3" id="KW-0418">Kinase</keyword>
<reference evidence="6 7" key="1">
    <citation type="submission" date="2020-11" db="EMBL/GenBank/DDBJ databases">
        <authorList>
            <person name="Wallbank WR R."/>
            <person name="Pardo Diaz C."/>
            <person name="Kozak K."/>
            <person name="Martin S."/>
            <person name="Jiggins C."/>
            <person name="Moest M."/>
            <person name="Warren A I."/>
            <person name="Generalovic N T."/>
            <person name="Byers J.R.P. K."/>
            <person name="Montejo-Kovacevich G."/>
            <person name="Yen C E."/>
        </authorList>
    </citation>
    <scope>NUCLEOTIDE SEQUENCE [LARGE SCALE GENOMIC DNA]</scope>
</reference>
<evidence type="ECO:0000313" key="6">
    <source>
        <dbReference type="EMBL" id="CAD7085597.1"/>
    </source>
</evidence>
<dbReference type="Gene3D" id="1.20.890.10">
    <property type="entry name" value="cAMP-dependent protein kinase regulatory subunit, dimerization-anchoring domain"/>
    <property type="match status" value="1"/>
</dbReference>
<dbReference type="InterPro" id="IPR036291">
    <property type="entry name" value="NAD(P)-bd_dom_sf"/>
</dbReference>
<dbReference type="InterPro" id="IPR027417">
    <property type="entry name" value="P-loop_NTPase"/>
</dbReference>
<dbReference type="PANTHER" id="PTHR23359">
    <property type="entry name" value="NUCLEOTIDE KINASE"/>
    <property type="match status" value="1"/>
</dbReference>
<dbReference type="SUPFAM" id="SSF51735">
    <property type="entry name" value="NAD(P)-binding Rossmann-fold domains"/>
    <property type="match status" value="1"/>
</dbReference>
<dbReference type="InterPro" id="IPR007858">
    <property type="entry name" value="Dpy-30_motif"/>
</dbReference>
<dbReference type="InterPro" id="IPR047499">
    <property type="entry name" value="DD_AK7"/>
</dbReference>
<dbReference type="Gene3D" id="3.40.50.720">
    <property type="entry name" value="NAD(P)-binding Rossmann-like Domain"/>
    <property type="match status" value="1"/>
</dbReference>
<feature type="coiled-coil region" evidence="4">
    <location>
        <begin position="659"/>
        <end position="713"/>
    </location>
</feature>
<sequence length="865" mass="100192">MAATEEEGAASIENVENTEDELTIRKIFIGHVNSYQGKAIAKRLPDFKNHASSISGKLYEIYGSLQVSDEVDNEVVENYAPRILDRKKSSYWLSILECEIIVYDIGMHNSQVVEAQKVLEMLEAKLKACEPDSNEPVRYFILISTPMVWARTVVESDEGAAPLTEADYRKRRAHPCYLKHQYLEREVMNAQNRHKGRLRTIVICPGVTYGGRNDVLHYIFKKAFYNKESIEIYQKDRNELNYIPMIYINDFAQMISNVIESFPPEKIRYLLAVQPNPMSLKSFAIVVARTLAGNPMKVKICTKDEILNASENLISQRVYHYLTLNLKMVPTYFQDFPFTFSDDLEEMGNRLADEFRRERNLLPIKIIVDGPPCSGKTTLCRALAEQYEVHYIDPKSVVYNVIKSLEQKIEEAKSYLNQTRNFDAAEYMAEDVEGDLDLPAGAESADFLRQPEMSVEIVKMTDSLREQLIEWEAELTDLTEYMQSVHEEDEMDFDYIKKCLVEILSSKPCSENQGYVIDDFPFDYNQASEIFPTSLFHPSEEEEEEDIPQNMYTYSMKPTFFIVLIAPDEILFKRAMSLTEKEAVETQNTEEQLIARLSKYRERTEEDVTCTYFFSDNDITPIIIKITADMKPEQVLEQVKRQIGAPHIYPMTRTQMDQIAKSELKAKMEKEQEERLRREQVERDEIAAREEKLQDWTEKFERLKRQEQDMLESKSLPLRSYLCKYVLPTLTEGLLKVAEVKPEDPIDYLAEYLFRCNPTGRVLDPAYSEEAKRLLLSLDWDAEQMIAKQGDEESRADSLECDDSFITHQIDAKSSYIAFKRKHKRTQKSEASKTSSSTDSVQGSIKQKSHASTRNETKSEMRKPM</sequence>
<feature type="compositionally biased region" description="Basic and acidic residues" evidence="5">
    <location>
        <begin position="853"/>
        <end position="865"/>
    </location>
</feature>
<protein>
    <recommendedName>
        <fullName evidence="8">Adenylate kinase 7</fullName>
    </recommendedName>
</protein>
<gene>
    <name evidence="6" type="ORF">HERILL_LOCUS8427</name>
</gene>
<dbReference type="Pfam" id="PF05186">
    <property type="entry name" value="Dpy-30"/>
    <property type="match status" value="1"/>
</dbReference>
<evidence type="ECO:0000256" key="5">
    <source>
        <dbReference type="SAM" id="MobiDB-lite"/>
    </source>
</evidence>
<organism evidence="6 7">
    <name type="scientific">Hermetia illucens</name>
    <name type="common">Black soldier fly</name>
    <dbReference type="NCBI Taxonomy" id="343691"/>
    <lineage>
        <taxon>Eukaryota</taxon>
        <taxon>Metazoa</taxon>
        <taxon>Ecdysozoa</taxon>
        <taxon>Arthropoda</taxon>
        <taxon>Hexapoda</taxon>
        <taxon>Insecta</taxon>
        <taxon>Pterygota</taxon>
        <taxon>Neoptera</taxon>
        <taxon>Endopterygota</taxon>
        <taxon>Diptera</taxon>
        <taxon>Brachycera</taxon>
        <taxon>Stratiomyomorpha</taxon>
        <taxon>Stratiomyidae</taxon>
        <taxon>Hermetiinae</taxon>
        <taxon>Hermetia</taxon>
    </lineage>
</organism>